<name>A0ABP9UZT9_9BACT</name>
<protein>
    <submittedName>
        <fullName evidence="2">Uncharacterized protein</fullName>
    </submittedName>
</protein>
<keyword evidence="1" id="KW-0812">Transmembrane</keyword>
<evidence type="ECO:0000313" key="3">
    <source>
        <dbReference type="Proteomes" id="UP001424741"/>
    </source>
</evidence>
<comment type="caution">
    <text evidence="2">The sequence shown here is derived from an EMBL/GenBank/DDBJ whole genome shotgun (WGS) entry which is preliminary data.</text>
</comment>
<keyword evidence="1" id="KW-1133">Transmembrane helix</keyword>
<sequence>MGIKEFFANPWVKLLLDVLTVVLVLALIAGAYVLGTIHADEKWRKFGQEYLQLSEDLSMKQEITEENMRGYPYPVAAFEKEAIYVYVGATRKPFPIVTDRKVKKK</sequence>
<evidence type="ECO:0000313" key="2">
    <source>
        <dbReference type="EMBL" id="GAA5495961.1"/>
    </source>
</evidence>
<dbReference type="Proteomes" id="UP001424741">
    <property type="component" value="Unassembled WGS sequence"/>
</dbReference>
<gene>
    <name evidence="2" type="ORF">Rhal01_02142</name>
</gene>
<organism evidence="2 3">
    <name type="scientific">Rubritalea halochordaticola</name>
    <dbReference type="NCBI Taxonomy" id="714537"/>
    <lineage>
        <taxon>Bacteria</taxon>
        <taxon>Pseudomonadati</taxon>
        <taxon>Verrucomicrobiota</taxon>
        <taxon>Verrucomicrobiia</taxon>
        <taxon>Verrucomicrobiales</taxon>
        <taxon>Rubritaleaceae</taxon>
        <taxon>Rubritalea</taxon>
    </lineage>
</organism>
<dbReference type="RefSeq" id="WP_346188696.1">
    <property type="nucleotide sequence ID" value="NZ_BAABRL010000006.1"/>
</dbReference>
<keyword evidence="3" id="KW-1185">Reference proteome</keyword>
<feature type="transmembrane region" description="Helical" evidence="1">
    <location>
        <begin position="14"/>
        <end position="35"/>
    </location>
</feature>
<evidence type="ECO:0000256" key="1">
    <source>
        <dbReference type="SAM" id="Phobius"/>
    </source>
</evidence>
<accession>A0ABP9UZT9</accession>
<proteinExistence type="predicted"/>
<keyword evidence="1" id="KW-0472">Membrane</keyword>
<dbReference type="EMBL" id="BAABRL010000006">
    <property type="protein sequence ID" value="GAA5495961.1"/>
    <property type="molecule type" value="Genomic_DNA"/>
</dbReference>
<reference evidence="2 3" key="1">
    <citation type="submission" date="2024-02" db="EMBL/GenBank/DDBJ databases">
        <title>Rubritalea halochordaticola NBRC 107102.</title>
        <authorList>
            <person name="Ichikawa N."/>
            <person name="Katano-Makiyama Y."/>
            <person name="Hidaka K."/>
        </authorList>
    </citation>
    <scope>NUCLEOTIDE SEQUENCE [LARGE SCALE GENOMIC DNA]</scope>
    <source>
        <strain evidence="2 3">NBRC 107102</strain>
    </source>
</reference>